<comment type="caution">
    <text evidence="2">The sequence shown here is derived from an EMBL/GenBank/DDBJ whole genome shotgun (WGS) entry which is preliminary data.</text>
</comment>
<reference evidence="2 3" key="1">
    <citation type="submission" date="2017-11" db="EMBL/GenBank/DDBJ databases">
        <title>De novo assembly and phasing of dikaryotic genomes from two isolates of Puccinia coronata f. sp. avenae, the causal agent of oat crown rust.</title>
        <authorList>
            <person name="Miller M.E."/>
            <person name="Zhang Y."/>
            <person name="Omidvar V."/>
            <person name="Sperschneider J."/>
            <person name="Schwessinger B."/>
            <person name="Raley C."/>
            <person name="Palmer J.M."/>
            <person name="Garnica D."/>
            <person name="Upadhyaya N."/>
            <person name="Rathjen J."/>
            <person name="Taylor J.M."/>
            <person name="Park R.F."/>
            <person name="Dodds P.N."/>
            <person name="Hirsch C.D."/>
            <person name="Kianian S.F."/>
            <person name="Figueroa M."/>
        </authorList>
    </citation>
    <scope>NUCLEOTIDE SEQUENCE [LARGE SCALE GENOMIC DNA]</scope>
    <source>
        <strain evidence="2">12NC29</strain>
    </source>
</reference>
<dbReference type="Proteomes" id="UP000235388">
    <property type="component" value="Unassembled WGS sequence"/>
</dbReference>
<dbReference type="OrthoDB" id="2156052at2759"/>
<proteinExistence type="predicted"/>
<dbReference type="AlphaFoldDB" id="A0A2N5SYE1"/>
<evidence type="ECO:0000313" key="2">
    <source>
        <dbReference type="EMBL" id="PLW18234.1"/>
    </source>
</evidence>
<evidence type="ECO:0000313" key="3">
    <source>
        <dbReference type="Proteomes" id="UP000235388"/>
    </source>
</evidence>
<organism evidence="2 3">
    <name type="scientific">Puccinia coronata f. sp. avenae</name>
    <dbReference type="NCBI Taxonomy" id="200324"/>
    <lineage>
        <taxon>Eukaryota</taxon>
        <taxon>Fungi</taxon>
        <taxon>Dikarya</taxon>
        <taxon>Basidiomycota</taxon>
        <taxon>Pucciniomycotina</taxon>
        <taxon>Pucciniomycetes</taxon>
        <taxon>Pucciniales</taxon>
        <taxon>Pucciniaceae</taxon>
        <taxon>Puccinia</taxon>
    </lineage>
</organism>
<gene>
    <name evidence="2" type="ORF">PCANC_10376</name>
</gene>
<keyword evidence="1" id="KW-0472">Membrane</keyword>
<keyword evidence="3" id="KW-1185">Reference proteome</keyword>
<dbReference type="InterPro" id="IPR011009">
    <property type="entry name" value="Kinase-like_dom_sf"/>
</dbReference>
<name>A0A2N5SYE1_9BASI</name>
<keyword evidence="1" id="KW-0812">Transmembrane</keyword>
<dbReference type="SUPFAM" id="SSF56112">
    <property type="entry name" value="Protein kinase-like (PK-like)"/>
    <property type="match status" value="1"/>
</dbReference>
<dbReference type="EMBL" id="PGCJ01000835">
    <property type="protein sequence ID" value="PLW18234.1"/>
    <property type="molecule type" value="Genomic_DNA"/>
</dbReference>
<sequence>MKVQDARHHLIRRRFNTPSILNPDGTEQFFDDKDVVGLQDTVKELHGSTSKVVIFGMTMALKVAKWKRDLHRLRMSWRTVAPRLTAFGMLGNGAFTVLAISTPYMYIKHGYVASRNILVTHHGMVKLVDFAQAIIFEKERVAPGGIDGEMEAVEALLLRKLEATSNTSAAGIPRR</sequence>
<evidence type="ECO:0000256" key="1">
    <source>
        <dbReference type="SAM" id="Phobius"/>
    </source>
</evidence>
<protein>
    <recommendedName>
        <fullName evidence="4">Protein kinase domain-containing protein</fullName>
    </recommendedName>
</protein>
<feature type="transmembrane region" description="Helical" evidence="1">
    <location>
        <begin position="84"/>
        <end position="106"/>
    </location>
</feature>
<evidence type="ECO:0008006" key="4">
    <source>
        <dbReference type="Google" id="ProtNLM"/>
    </source>
</evidence>
<keyword evidence="1" id="KW-1133">Transmembrane helix</keyword>
<accession>A0A2N5SYE1</accession>